<dbReference type="GeneID" id="99988550"/>
<dbReference type="Proteomes" id="UP000199437">
    <property type="component" value="Unassembled WGS sequence"/>
</dbReference>
<dbReference type="STRING" id="1267423.SAMN05216290_3884"/>
<evidence type="ECO:0000313" key="2">
    <source>
        <dbReference type="EMBL" id="SEW42787.1"/>
    </source>
</evidence>
<feature type="chain" id="PRO_5011560310" evidence="1">
    <location>
        <begin position="24"/>
        <end position="363"/>
    </location>
</feature>
<evidence type="ECO:0000256" key="1">
    <source>
        <dbReference type="SAM" id="SignalP"/>
    </source>
</evidence>
<dbReference type="PROSITE" id="PS51257">
    <property type="entry name" value="PROKAR_LIPOPROTEIN"/>
    <property type="match status" value="1"/>
</dbReference>
<protein>
    <submittedName>
        <fullName evidence="2">HmuY protein</fullName>
    </submittedName>
</protein>
<dbReference type="CDD" id="cd12105">
    <property type="entry name" value="HmuY"/>
    <property type="match status" value="1"/>
</dbReference>
<dbReference type="EMBL" id="FOIR01000005">
    <property type="protein sequence ID" value="SEW42787.1"/>
    <property type="molecule type" value="Genomic_DNA"/>
</dbReference>
<dbReference type="Pfam" id="PF14064">
    <property type="entry name" value="HmuY"/>
    <property type="match status" value="1"/>
</dbReference>
<feature type="signal peptide" evidence="1">
    <location>
        <begin position="1"/>
        <end position="23"/>
    </location>
</feature>
<gene>
    <name evidence="2" type="ORF">SAMN05216290_3884</name>
</gene>
<organism evidence="2 3">
    <name type="scientific">Roseivirga pacifica</name>
    <dbReference type="NCBI Taxonomy" id="1267423"/>
    <lineage>
        <taxon>Bacteria</taxon>
        <taxon>Pseudomonadati</taxon>
        <taxon>Bacteroidota</taxon>
        <taxon>Cytophagia</taxon>
        <taxon>Cytophagales</taxon>
        <taxon>Roseivirgaceae</taxon>
        <taxon>Roseivirga</taxon>
    </lineage>
</organism>
<keyword evidence="3" id="KW-1185">Reference proteome</keyword>
<dbReference type="InterPro" id="IPR025921">
    <property type="entry name" value="HmuY"/>
</dbReference>
<evidence type="ECO:0000313" key="3">
    <source>
        <dbReference type="Proteomes" id="UP000199437"/>
    </source>
</evidence>
<accession>A0A1I0RNK3</accession>
<reference evidence="3" key="1">
    <citation type="submission" date="2016-10" db="EMBL/GenBank/DDBJ databases">
        <authorList>
            <person name="Varghese N."/>
            <person name="Submissions S."/>
        </authorList>
    </citation>
    <scope>NUCLEOTIDE SEQUENCE [LARGE SCALE GENOMIC DNA]</scope>
    <source>
        <strain evidence="3">CGMCC 1.12402</strain>
    </source>
</reference>
<dbReference type="OrthoDB" id="1091850at2"/>
<dbReference type="AlphaFoldDB" id="A0A1I0RNK3"/>
<keyword evidence="1" id="KW-0732">Signal</keyword>
<dbReference type="RefSeq" id="WP_090260975.1">
    <property type="nucleotide sequence ID" value="NZ_FOIR01000005.1"/>
</dbReference>
<proteinExistence type="predicted"/>
<name>A0A1I0RNK3_9BACT</name>
<sequence length="363" mass="39408">MITKSTLKLWAAVAVLGFASACSDDDGPIEEPAAAGAVVAPAVGGPDQPNQVFVDLSAEETYVVERNGWDLGFYSGSEYRVIINNPTSAFARAIDKTDLTTVTAEDTVGMGAQLDINAIFGTLFGPQVPEWVSEATTWMDAPNGDISQTAIAAVSATESQNQVYILNRGNNPDGSNRGWVKLRVLQNGNGYTLRYAEIASETYQEINISKDTEYDFVSIDLDNGAEVSFPKKNNWDIMFSVWTNVIPFSATTSIPYSYKDFVISNTARVEVAVVEVAGDVTYDSFDFTGVGSLTFTNDYDAIGSGWRTTSSPGSDQGPGVVDTQFYVIKDTGDNYYKLKFTRLVDPVSGERGNAQFQYDLLVQ</sequence>